<accession>A0ABV6PTC0</accession>
<keyword evidence="2" id="KW-1185">Reference proteome</keyword>
<name>A0ABV6PTC0_9BURK</name>
<protein>
    <submittedName>
        <fullName evidence="1">Uncharacterized protein</fullName>
    </submittedName>
</protein>
<reference evidence="1 2" key="1">
    <citation type="submission" date="2024-09" db="EMBL/GenBank/DDBJ databases">
        <authorList>
            <person name="Sun Q."/>
            <person name="Mori K."/>
        </authorList>
    </citation>
    <scope>NUCLEOTIDE SEQUENCE [LARGE SCALE GENOMIC DNA]</scope>
    <source>
        <strain evidence="1 2">NCAIM B.02336</strain>
    </source>
</reference>
<dbReference type="Proteomes" id="UP001589834">
    <property type="component" value="Unassembled WGS sequence"/>
</dbReference>
<sequence length="117" mass="12126">MSKNITQAIVGIEPDGQYVRLALRAGDTELVATLDPRRAALLAARLSYAIGEAVLAAEQIGKALAGAQASTLLYHRHHYVEAENVDAPAIAAAAALELAGAVLSRAAAPDNRQTGAR</sequence>
<organism evidence="1 2">
    <name type="scientific">Ottowia pentelensis</name>
    <dbReference type="NCBI Taxonomy" id="511108"/>
    <lineage>
        <taxon>Bacteria</taxon>
        <taxon>Pseudomonadati</taxon>
        <taxon>Pseudomonadota</taxon>
        <taxon>Betaproteobacteria</taxon>
        <taxon>Burkholderiales</taxon>
        <taxon>Comamonadaceae</taxon>
        <taxon>Ottowia</taxon>
    </lineage>
</organism>
<evidence type="ECO:0000313" key="2">
    <source>
        <dbReference type="Proteomes" id="UP001589834"/>
    </source>
</evidence>
<evidence type="ECO:0000313" key="1">
    <source>
        <dbReference type="EMBL" id="MFC0593060.1"/>
    </source>
</evidence>
<proteinExistence type="predicted"/>
<gene>
    <name evidence="1" type="ORF">ACFFGG_10870</name>
</gene>
<dbReference type="RefSeq" id="WP_377482952.1">
    <property type="nucleotide sequence ID" value="NZ_JBHLTN010000018.1"/>
</dbReference>
<dbReference type="EMBL" id="JBHLTN010000018">
    <property type="protein sequence ID" value="MFC0593060.1"/>
    <property type="molecule type" value="Genomic_DNA"/>
</dbReference>
<comment type="caution">
    <text evidence="1">The sequence shown here is derived from an EMBL/GenBank/DDBJ whole genome shotgun (WGS) entry which is preliminary data.</text>
</comment>